<organism evidence="2 3">
    <name type="scientific">Panaeolus cyanescens</name>
    <dbReference type="NCBI Taxonomy" id="181874"/>
    <lineage>
        <taxon>Eukaryota</taxon>
        <taxon>Fungi</taxon>
        <taxon>Dikarya</taxon>
        <taxon>Basidiomycota</taxon>
        <taxon>Agaricomycotina</taxon>
        <taxon>Agaricomycetes</taxon>
        <taxon>Agaricomycetidae</taxon>
        <taxon>Agaricales</taxon>
        <taxon>Agaricineae</taxon>
        <taxon>Galeropsidaceae</taxon>
        <taxon>Panaeolus</taxon>
    </lineage>
</organism>
<proteinExistence type="predicted"/>
<evidence type="ECO:0008006" key="4">
    <source>
        <dbReference type="Google" id="ProtNLM"/>
    </source>
</evidence>
<dbReference type="EMBL" id="NHTK01005325">
    <property type="protein sequence ID" value="PPQ80953.1"/>
    <property type="molecule type" value="Genomic_DNA"/>
</dbReference>
<dbReference type="AlphaFoldDB" id="A0A409WR10"/>
<feature type="compositionally biased region" description="Polar residues" evidence="1">
    <location>
        <begin position="455"/>
        <end position="464"/>
    </location>
</feature>
<reference evidence="2 3" key="1">
    <citation type="journal article" date="2018" name="Evol. Lett.">
        <title>Horizontal gene cluster transfer increased hallucinogenic mushroom diversity.</title>
        <authorList>
            <person name="Reynolds H.T."/>
            <person name="Vijayakumar V."/>
            <person name="Gluck-Thaler E."/>
            <person name="Korotkin H.B."/>
            <person name="Matheny P.B."/>
            <person name="Slot J.C."/>
        </authorList>
    </citation>
    <scope>NUCLEOTIDE SEQUENCE [LARGE SCALE GENOMIC DNA]</scope>
    <source>
        <strain evidence="2 3">2629</strain>
    </source>
</reference>
<feature type="compositionally biased region" description="Polar residues" evidence="1">
    <location>
        <begin position="471"/>
        <end position="487"/>
    </location>
</feature>
<feature type="region of interest" description="Disordered" evidence="1">
    <location>
        <begin position="455"/>
        <end position="495"/>
    </location>
</feature>
<evidence type="ECO:0000256" key="1">
    <source>
        <dbReference type="SAM" id="MobiDB-lite"/>
    </source>
</evidence>
<feature type="region of interest" description="Disordered" evidence="1">
    <location>
        <begin position="70"/>
        <end position="98"/>
    </location>
</feature>
<evidence type="ECO:0000313" key="2">
    <source>
        <dbReference type="EMBL" id="PPQ80953.1"/>
    </source>
</evidence>
<feature type="compositionally biased region" description="Polar residues" evidence="1">
    <location>
        <begin position="85"/>
        <end position="97"/>
    </location>
</feature>
<dbReference type="InParanoid" id="A0A409WR10"/>
<gene>
    <name evidence="2" type="ORF">CVT24_013146</name>
</gene>
<accession>A0A409WR10</accession>
<evidence type="ECO:0000313" key="3">
    <source>
        <dbReference type="Proteomes" id="UP000284842"/>
    </source>
</evidence>
<protein>
    <recommendedName>
        <fullName evidence="4">F-box domain-containing protein</fullName>
    </recommendedName>
</protein>
<feature type="compositionally biased region" description="Polar residues" evidence="1">
    <location>
        <begin position="131"/>
        <end position="154"/>
    </location>
</feature>
<sequence>MGIIYRKTGFRIPTQQETSERADMGLSNVYRWVSRRLKHQSSPESPESVRKPRHHIFSLRKLKRVFRRGFTRNNGHNPHHDCSAINENSSATPTSNHDQNHELLFRHRSLSFHDFSSPLLSLISQKLQSNDDYNNSDTPTTPHISLSPNVTTSPDIIPSRFSLPVSDASHRYNPSHEHAKTTADLAATTNNHYDQSNDLHLRTTTPSHDIDSSSPQASLEHNNSDVPATIHLSSSPTSNNPAYLQSSSPPSPATISVTAQLTSPIMRLPTELLQLIFRFCFSNKPTFDFSMQIQYKICSVSPYWRDVAVGDTRHFWDLAVYDCNQTTPLQKWLFQVSNRRNTVPPNAKFNRVSLDLPASARQTQLNELRQFVSDHLHHCDHIQIRIPLYNEHSGLNLPESLNSNHDEVFHARATLSNVMLFDIMDQLNLSRSLNEFSWSSQNPLVDSLSSFLSSGRTYKKTPQTDIDRNAQSDPNNLATSSSQNSEPPLSPAERWPNLSHLRVNSRIRFQECVSIFKEFLSLESATLGPISLASHTEEHLIHPTPPMGTLQSLTLTFLTMFDAHVALHGLFGANGCLRQQPVDSLTIICQNHNFSTASDISDIHGQERIINSDLSFELPRQLNSLELVDVPFKDGVDLLQRWRYTTVRDLKWRNNNLDVPQQSMLMGISEVDDENPFLPILRDLQMLSLSFLHVDKELDGQRSWKRTSALLSQIRNPAQTAPLPLNIPADLSLVLSHRPKSFRSLFRLPLAALKISEPISTADCLTILSGCPQLQHLAVVIDRSKHWREARTVDCAALQSLHLTINNCDAAARLFVHIRPPELSGRLVIVLNWDSTIDQRNRNAIRRKLHRTGFRIRSEPSSSF</sequence>
<keyword evidence="3" id="KW-1185">Reference proteome</keyword>
<dbReference type="Proteomes" id="UP000284842">
    <property type="component" value="Unassembled WGS sequence"/>
</dbReference>
<name>A0A409WR10_9AGAR</name>
<feature type="region of interest" description="Disordered" evidence="1">
    <location>
        <begin position="195"/>
        <end position="253"/>
    </location>
</feature>
<feature type="compositionally biased region" description="Polar residues" evidence="1">
    <location>
        <begin position="202"/>
        <end position="253"/>
    </location>
</feature>
<comment type="caution">
    <text evidence="2">The sequence shown here is derived from an EMBL/GenBank/DDBJ whole genome shotgun (WGS) entry which is preliminary data.</text>
</comment>
<feature type="region of interest" description="Disordered" evidence="1">
    <location>
        <begin position="131"/>
        <end position="162"/>
    </location>
</feature>